<dbReference type="Proteomes" id="UP001499979">
    <property type="component" value="Unassembled WGS sequence"/>
</dbReference>
<dbReference type="EMBL" id="BAAAJE010000002">
    <property type="protein sequence ID" value="GAA1128917.1"/>
    <property type="molecule type" value="Genomic_DNA"/>
</dbReference>
<organism evidence="1 2">
    <name type="scientific">Nocardioides aquiterrae</name>
    <dbReference type="NCBI Taxonomy" id="203799"/>
    <lineage>
        <taxon>Bacteria</taxon>
        <taxon>Bacillati</taxon>
        <taxon>Actinomycetota</taxon>
        <taxon>Actinomycetes</taxon>
        <taxon>Propionibacteriales</taxon>
        <taxon>Nocardioidaceae</taxon>
        <taxon>Nocardioides</taxon>
    </lineage>
</organism>
<accession>A0ABP4EW21</accession>
<evidence type="ECO:0008006" key="3">
    <source>
        <dbReference type="Google" id="ProtNLM"/>
    </source>
</evidence>
<protein>
    <recommendedName>
        <fullName evidence="3">Acetyl-CoA carboxylase biotin carboxyl carrier protein subunit</fullName>
    </recommendedName>
</protein>
<evidence type="ECO:0000313" key="1">
    <source>
        <dbReference type="EMBL" id="GAA1128917.1"/>
    </source>
</evidence>
<reference evidence="2" key="1">
    <citation type="journal article" date="2019" name="Int. J. Syst. Evol. Microbiol.">
        <title>The Global Catalogue of Microorganisms (GCM) 10K type strain sequencing project: providing services to taxonomists for standard genome sequencing and annotation.</title>
        <authorList>
            <consortium name="The Broad Institute Genomics Platform"/>
            <consortium name="The Broad Institute Genome Sequencing Center for Infectious Disease"/>
            <person name="Wu L."/>
            <person name="Ma J."/>
        </authorList>
    </citation>
    <scope>NUCLEOTIDE SEQUENCE [LARGE SCALE GENOMIC DNA]</scope>
    <source>
        <strain evidence="2">JCM 11813</strain>
    </source>
</reference>
<proteinExistence type="predicted"/>
<comment type="caution">
    <text evidence="1">The sequence shown here is derived from an EMBL/GenBank/DDBJ whole genome shotgun (WGS) entry which is preliminary data.</text>
</comment>
<sequence>MRSGAGSLAAAPLVELVETPEAGTPVVELVETPEAETPLVELVETPEAETPLVELVETPEAERLPASSGWSPVATAMAAKRDGGRVVAAGSRVAVRGFRVVCLRPRHSAVSGTRP</sequence>
<evidence type="ECO:0000313" key="2">
    <source>
        <dbReference type="Proteomes" id="UP001499979"/>
    </source>
</evidence>
<gene>
    <name evidence="1" type="ORF">GCM10009606_05830</name>
</gene>
<name>A0ABP4EW21_9ACTN</name>
<keyword evidence="2" id="KW-1185">Reference proteome</keyword>